<dbReference type="AlphaFoldDB" id="T1HT67"/>
<keyword evidence="2" id="KW-1185">Reference proteome</keyword>
<dbReference type="HOGENOM" id="CLU_1498112_0_0_1"/>
<name>T1HT67_RHOPR</name>
<dbReference type="InParanoid" id="T1HT67"/>
<organism evidence="1 2">
    <name type="scientific">Rhodnius prolixus</name>
    <name type="common">Triatomid bug</name>
    <dbReference type="NCBI Taxonomy" id="13249"/>
    <lineage>
        <taxon>Eukaryota</taxon>
        <taxon>Metazoa</taxon>
        <taxon>Ecdysozoa</taxon>
        <taxon>Arthropoda</taxon>
        <taxon>Hexapoda</taxon>
        <taxon>Insecta</taxon>
        <taxon>Pterygota</taxon>
        <taxon>Neoptera</taxon>
        <taxon>Paraneoptera</taxon>
        <taxon>Hemiptera</taxon>
        <taxon>Heteroptera</taxon>
        <taxon>Panheteroptera</taxon>
        <taxon>Cimicomorpha</taxon>
        <taxon>Reduviidae</taxon>
        <taxon>Triatominae</taxon>
        <taxon>Rhodnius</taxon>
    </lineage>
</organism>
<dbReference type="Proteomes" id="UP000015103">
    <property type="component" value="Unassembled WGS sequence"/>
</dbReference>
<reference evidence="1" key="1">
    <citation type="submission" date="2015-05" db="UniProtKB">
        <authorList>
            <consortium name="EnsemblMetazoa"/>
        </authorList>
    </citation>
    <scope>IDENTIFICATION</scope>
</reference>
<dbReference type="VEuPathDB" id="VectorBase:RPRC007237"/>
<dbReference type="EMBL" id="ACPB03025068">
    <property type="status" value="NOT_ANNOTATED_CDS"/>
    <property type="molecule type" value="Genomic_DNA"/>
</dbReference>
<evidence type="ECO:0000313" key="2">
    <source>
        <dbReference type="Proteomes" id="UP000015103"/>
    </source>
</evidence>
<proteinExistence type="predicted"/>
<protein>
    <submittedName>
        <fullName evidence="1">Uncharacterized protein</fullName>
    </submittedName>
</protein>
<dbReference type="EnsemblMetazoa" id="RPRC007237-RA">
    <property type="protein sequence ID" value="RPRC007237-PA"/>
    <property type="gene ID" value="RPRC007237"/>
</dbReference>
<accession>T1HT67</accession>
<evidence type="ECO:0000313" key="1">
    <source>
        <dbReference type="EnsemblMetazoa" id="RPRC007237-PA"/>
    </source>
</evidence>
<sequence>MSTECSDFLKHVPAEYDLKVREAQFYLYTRPIKDLVLSHSNDKEMHHWILVAIFEDKSVRALEGFNDDGKFIPVFLKEKPLNERDLKVFELLPIKTSPDELQRVAKSNELNGKDYDMINNNCQNWVKAAAKAVSLDLAEAVENHKTAGELPPHKLAALYLSAGTNSSKDLCSKTCSEPSA</sequence>